<dbReference type="PROSITE" id="PS50110">
    <property type="entry name" value="RESPONSE_REGULATORY"/>
    <property type="match status" value="1"/>
</dbReference>
<keyword evidence="5" id="KW-0804">Transcription</keyword>
<dbReference type="InterPro" id="IPR036388">
    <property type="entry name" value="WH-like_DNA-bd_sf"/>
</dbReference>
<evidence type="ECO:0000256" key="2">
    <source>
        <dbReference type="ARBA" id="ARBA00023012"/>
    </source>
</evidence>
<feature type="modified residue" description="4-aspartylphosphate" evidence="6">
    <location>
        <position position="52"/>
    </location>
</feature>
<dbReference type="Proteomes" id="UP000606653">
    <property type="component" value="Unassembled WGS sequence"/>
</dbReference>
<name>A0ABQ2L4F9_9BACL</name>
<dbReference type="CDD" id="cd00383">
    <property type="entry name" value="trans_reg_C"/>
    <property type="match status" value="1"/>
</dbReference>
<proteinExistence type="predicted"/>
<sequence>MSYTLLVADDEPDIRDMLNSYFVKCGYDVMLAEGGEEAIRKAVQKPDLILLDIGMPGMDGLEVCRSLRKAVSCPILFLTARIEEVDKINGFAAGGDDYIVKPFSLSELAARVAAHLRREERQNGKSEAKFAGGLVINYSAAEMTYRGLAVTLTRQEYRIAELLSLHAGRVFDKEAIYERIWGAEGEGSSAVVAEHIRKLRGKLADVGASSPIETIWGLGYKWRA</sequence>
<evidence type="ECO:0000256" key="4">
    <source>
        <dbReference type="ARBA" id="ARBA00023125"/>
    </source>
</evidence>
<dbReference type="SUPFAM" id="SSF52172">
    <property type="entry name" value="CheY-like"/>
    <property type="match status" value="1"/>
</dbReference>
<dbReference type="InterPro" id="IPR039420">
    <property type="entry name" value="WalR-like"/>
</dbReference>
<organism evidence="10 11">
    <name type="scientific">Saccharibacillus kuerlensis</name>
    <dbReference type="NCBI Taxonomy" id="459527"/>
    <lineage>
        <taxon>Bacteria</taxon>
        <taxon>Bacillati</taxon>
        <taxon>Bacillota</taxon>
        <taxon>Bacilli</taxon>
        <taxon>Bacillales</taxon>
        <taxon>Paenibacillaceae</taxon>
        <taxon>Saccharibacillus</taxon>
    </lineage>
</organism>
<evidence type="ECO:0000256" key="5">
    <source>
        <dbReference type="ARBA" id="ARBA00023163"/>
    </source>
</evidence>
<gene>
    <name evidence="10" type="ORF">GCM10010969_26100</name>
</gene>
<dbReference type="InterPro" id="IPR001867">
    <property type="entry name" value="OmpR/PhoB-type_DNA-bd"/>
</dbReference>
<dbReference type="Gene3D" id="1.10.10.10">
    <property type="entry name" value="Winged helix-like DNA-binding domain superfamily/Winged helix DNA-binding domain"/>
    <property type="match status" value="1"/>
</dbReference>
<feature type="domain" description="Response regulatory" evidence="8">
    <location>
        <begin position="4"/>
        <end position="116"/>
    </location>
</feature>
<evidence type="ECO:0000313" key="11">
    <source>
        <dbReference type="Proteomes" id="UP000606653"/>
    </source>
</evidence>
<dbReference type="SMART" id="SM00448">
    <property type="entry name" value="REC"/>
    <property type="match status" value="1"/>
</dbReference>
<evidence type="ECO:0000256" key="3">
    <source>
        <dbReference type="ARBA" id="ARBA00023015"/>
    </source>
</evidence>
<dbReference type="Pfam" id="PF00072">
    <property type="entry name" value="Response_reg"/>
    <property type="match status" value="1"/>
</dbReference>
<dbReference type="CDD" id="cd17574">
    <property type="entry name" value="REC_OmpR"/>
    <property type="match status" value="1"/>
</dbReference>
<dbReference type="GO" id="GO:0003677">
    <property type="term" value="F:DNA binding"/>
    <property type="evidence" value="ECO:0007669"/>
    <property type="project" value="UniProtKB-KW"/>
</dbReference>
<keyword evidence="1 6" id="KW-0597">Phosphoprotein</keyword>
<feature type="domain" description="OmpR/PhoB-type" evidence="9">
    <location>
        <begin position="125"/>
        <end position="224"/>
    </location>
</feature>
<keyword evidence="2" id="KW-0902">Two-component regulatory system</keyword>
<evidence type="ECO:0000313" key="10">
    <source>
        <dbReference type="EMBL" id="GGO02600.1"/>
    </source>
</evidence>
<dbReference type="PROSITE" id="PS51755">
    <property type="entry name" value="OMPR_PHOB"/>
    <property type="match status" value="1"/>
</dbReference>
<keyword evidence="4 7" id="KW-0238">DNA-binding</keyword>
<dbReference type="Gene3D" id="3.40.50.2300">
    <property type="match status" value="1"/>
</dbReference>
<dbReference type="InterPro" id="IPR011006">
    <property type="entry name" value="CheY-like_superfamily"/>
</dbReference>
<evidence type="ECO:0000256" key="6">
    <source>
        <dbReference type="PROSITE-ProRule" id="PRU00169"/>
    </source>
</evidence>
<comment type="caution">
    <text evidence="10">The sequence shown here is derived from an EMBL/GenBank/DDBJ whole genome shotgun (WGS) entry which is preliminary data.</text>
</comment>
<reference evidence="11" key="1">
    <citation type="journal article" date="2019" name="Int. J. Syst. Evol. Microbiol.">
        <title>The Global Catalogue of Microorganisms (GCM) 10K type strain sequencing project: providing services to taxonomists for standard genome sequencing and annotation.</title>
        <authorList>
            <consortium name="The Broad Institute Genomics Platform"/>
            <consortium name="The Broad Institute Genome Sequencing Center for Infectious Disease"/>
            <person name="Wu L."/>
            <person name="Ma J."/>
        </authorList>
    </citation>
    <scope>NUCLEOTIDE SEQUENCE [LARGE SCALE GENOMIC DNA]</scope>
    <source>
        <strain evidence="11">CGMCC 1.6964</strain>
    </source>
</reference>
<dbReference type="InterPro" id="IPR001789">
    <property type="entry name" value="Sig_transdc_resp-reg_receiver"/>
</dbReference>
<keyword evidence="11" id="KW-1185">Reference proteome</keyword>
<dbReference type="EMBL" id="BMLN01000007">
    <property type="protein sequence ID" value="GGO02600.1"/>
    <property type="molecule type" value="Genomic_DNA"/>
</dbReference>
<feature type="DNA-binding region" description="OmpR/PhoB-type" evidence="7">
    <location>
        <begin position="125"/>
        <end position="224"/>
    </location>
</feature>
<protein>
    <submittedName>
        <fullName evidence="10">DNA-binding response regulator</fullName>
    </submittedName>
</protein>
<dbReference type="Gene3D" id="6.10.250.690">
    <property type="match status" value="1"/>
</dbReference>
<evidence type="ECO:0000256" key="1">
    <source>
        <dbReference type="ARBA" id="ARBA00022553"/>
    </source>
</evidence>
<dbReference type="PANTHER" id="PTHR48111">
    <property type="entry name" value="REGULATOR OF RPOS"/>
    <property type="match status" value="1"/>
</dbReference>
<accession>A0ABQ2L4F9</accession>
<dbReference type="PANTHER" id="PTHR48111:SF2">
    <property type="entry name" value="RESPONSE REGULATOR SAER"/>
    <property type="match status" value="1"/>
</dbReference>
<dbReference type="SMART" id="SM00862">
    <property type="entry name" value="Trans_reg_C"/>
    <property type="match status" value="1"/>
</dbReference>
<dbReference type="RefSeq" id="WP_018978604.1">
    <property type="nucleotide sequence ID" value="NZ_BMLN01000007.1"/>
</dbReference>
<evidence type="ECO:0000256" key="7">
    <source>
        <dbReference type="PROSITE-ProRule" id="PRU01091"/>
    </source>
</evidence>
<dbReference type="Pfam" id="PF00486">
    <property type="entry name" value="Trans_reg_C"/>
    <property type="match status" value="1"/>
</dbReference>
<evidence type="ECO:0000259" key="8">
    <source>
        <dbReference type="PROSITE" id="PS50110"/>
    </source>
</evidence>
<evidence type="ECO:0000259" key="9">
    <source>
        <dbReference type="PROSITE" id="PS51755"/>
    </source>
</evidence>
<keyword evidence="3" id="KW-0805">Transcription regulation</keyword>